<proteinExistence type="predicted"/>
<feature type="transmembrane region" description="Helical" evidence="1">
    <location>
        <begin position="174"/>
        <end position="192"/>
    </location>
</feature>
<dbReference type="PANTHER" id="PTHR11785:SF535">
    <property type="entry name" value="GH08870P"/>
    <property type="match status" value="1"/>
</dbReference>
<sequence length="486" mass="54261">MSLNSRNEELEQQLSMEDNLVAPSGDSVATNVCSSTADIPGTMASTNIVSSSDHLQSQLVKMIGCYLESFTVLCYFFLGTLSFTEGASQVVGFMGPSFSMWVYCALTSIRQLNIPKPDEHYTYIYQTYGPLLAFCYLWSATVIFVPSINAMLGLTFASCVSQLLFAVGWSVPPIGLKLLAVVTICALTYITAYDVRVTTKMQNVFMFTKIGSLVLAIVVGMFCMTVAGDSKKHFENALNGTETNVEEISNRICFDMCSYVLMKILNYMFDAVRVKHRLAFQIQTFLPFVAVGYLISNLGNLNFLRPQHILSTDAIAMTFAQRTMSYGWLFMPIVVSIPMCIALHMHIMASSGMFFVGSPNGHMREILSNINVTPKSQLWFLCVLSILYVSFCDMYVLNINIILVEVVYTMLSTLMFRNALVNLQCPLPMATLVCICGLIFLSQSYLMVSNIVLTVIGIPLYYIAKCRQRNCNRKRTMIATEEPKTD</sequence>
<dbReference type="AlphaFoldDB" id="A0A182S007"/>
<dbReference type="Gene3D" id="1.20.1740.10">
    <property type="entry name" value="Amino acid/polyamine transporter I"/>
    <property type="match status" value="1"/>
</dbReference>
<evidence type="ECO:0000256" key="1">
    <source>
        <dbReference type="SAM" id="Phobius"/>
    </source>
</evidence>
<feature type="transmembrane region" description="Helical" evidence="1">
    <location>
        <begin position="130"/>
        <end position="154"/>
    </location>
</feature>
<dbReference type="EnsemblMetazoa" id="AFUN011890-RA">
    <property type="protein sequence ID" value="AFUN011890-PA"/>
    <property type="gene ID" value="AFUN011890"/>
</dbReference>
<dbReference type="VEuPathDB" id="VectorBase:AFUN011890"/>
<feature type="transmembrane region" description="Helical" evidence="1">
    <location>
        <begin position="90"/>
        <end position="109"/>
    </location>
</feature>
<dbReference type="STRING" id="62324.A0A182S007"/>
<feature type="transmembrane region" description="Helical" evidence="1">
    <location>
        <begin position="285"/>
        <end position="304"/>
    </location>
</feature>
<accession>A0A182S007</accession>
<dbReference type="PANTHER" id="PTHR11785">
    <property type="entry name" value="AMINO ACID TRANSPORTER"/>
    <property type="match status" value="1"/>
</dbReference>
<dbReference type="GO" id="GO:0015179">
    <property type="term" value="F:L-amino acid transmembrane transporter activity"/>
    <property type="evidence" value="ECO:0007669"/>
    <property type="project" value="TreeGrafter"/>
</dbReference>
<organism evidence="2">
    <name type="scientific">Anopheles funestus</name>
    <name type="common">African malaria mosquito</name>
    <dbReference type="NCBI Taxonomy" id="62324"/>
    <lineage>
        <taxon>Eukaryota</taxon>
        <taxon>Metazoa</taxon>
        <taxon>Ecdysozoa</taxon>
        <taxon>Arthropoda</taxon>
        <taxon>Hexapoda</taxon>
        <taxon>Insecta</taxon>
        <taxon>Pterygota</taxon>
        <taxon>Neoptera</taxon>
        <taxon>Endopterygota</taxon>
        <taxon>Diptera</taxon>
        <taxon>Nematocera</taxon>
        <taxon>Culicoidea</taxon>
        <taxon>Culicidae</taxon>
        <taxon>Anophelinae</taxon>
        <taxon>Anopheles</taxon>
    </lineage>
</organism>
<reference evidence="2" key="1">
    <citation type="submission" date="2020-05" db="UniProtKB">
        <authorList>
            <consortium name="EnsemblMetazoa"/>
        </authorList>
    </citation>
    <scope>IDENTIFICATION</scope>
    <source>
        <strain evidence="2">FUMOZ</strain>
    </source>
</reference>
<feature type="transmembrane region" description="Helical" evidence="1">
    <location>
        <begin position="204"/>
        <end position="227"/>
    </location>
</feature>
<evidence type="ECO:0000313" key="2">
    <source>
        <dbReference type="EnsemblMetazoa" id="AFUN011890-PA"/>
    </source>
</evidence>
<feature type="transmembrane region" description="Helical" evidence="1">
    <location>
        <begin position="325"/>
        <end position="358"/>
    </location>
</feature>
<protein>
    <submittedName>
        <fullName evidence="2">Uncharacterized protein</fullName>
    </submittedName>
</protein>
<keyword evidence="1" id="KW-1133">Transmembrane helix</keyword>
<name>A0A182S007_ANOFN</name>
<feature type="transmembrane region" description="Helical" evidence="1">
    <location>
        <begin position="378"/>
        <end position="408"/>
    </location>
</feature>
<feature type="transmembrane region" description="Helical" evidence="1">
    <location>
        <begin position="447"/>
        <end position="464"/>
    </location>
</feature>
<dbReference type="VEuPathDB" id="VectorBase:AFUN2_002387"/>
<feature type="transmembrane region" description="Helical" evidence="1">
    <location>
        <begin position="59"/>
        <end position="78"/>
    </location>
</feature>
<keyword evidence="1" id="KW-0472">Membrane</keyword>
<keyword evidence="1" id="KW-0812">Transmembrane</keyword>
<feature type="transmembrane region" description="Helical" evidence="1">
    <location>
        <begin position="420"/>
        <end position="441"/>
    </location>
</feature>
<dbReference type="InterPro" id="IPR050598">
    <property type="entry name" value="AminoAcid_Transporter"/>
</dbReference>